<evidence type="ECO:0000256" key="3">
    <source>
        <dbReference type="SAM" id="MobiDB-lite"/>
    </source>
</evidence>
<feature type="region of interest" description="Disordered" evidence="3">
    <location>
        <begin position="1"/>
        <end position="22"/>
    </location>
</feature>
<dbReference type="PANTHER" id="PTHR12842:SF6">
    <property type="entry name" value="FI01459P"/>
    <property type="match status" value="1"/>
</dbReference>
<evidence type="ECO:0000256" key="2">
    <source>
        <dbReference type="ARBA" id="ARBA00022553"/>
    </source>
</evidence>
<evidence type="ECO:0000313" key="5">
    <source>
        <dbReference type="Proteomes" id="UP001431783"/>
    </source>
</evidence>
<evidence type="ECO:0000256" key="1">
    <source>
        <dbReference type="ARBA" id="ARBA00006903"/>
    </source>
</evidence>
<dbReference type="InterPro" id="IPR007998">
    <property type="entry name" value="DUF719"/>
</dbReference>
<name>A0AAW1UV06_9CUCU</name>
<proteinExistence type="inferred from homology"/>
<reference evidence="4 5" key="1">
    <citation type="submission" date="2023-03" db="EMBL/GenBank/DDBJ databases">
        <title>Genome insight into feeding habits of ladybird beetles.</title>
        <authorList>
            <person name="Li H.-S."/>
            <person name="Huang Y.-H."/>
            <person name="Pang H."/>
        </authorList>
    </citation>
    <scope>NUCLEOTIDE SEQUENCE [LARGE SCALE GENOMIC DNA]</scope>
    <source>
        <strain evidence="4">SYSU_2023b</strain>
        <tissue evidence="4">Whole body</tissue>
    </source>
</reference>
<evidence type="ECO:0000313" key="4">
    <source>
        <dbReference type="EMBL" id="KAK9886969.1"/>
    </source>
</evidence>
<feature type="compositionally biased region" description="Basic and acidic residues" evidence="3">
    <location>
        <begin position="37"/>
        <end position="56"/>
    </location>
</feature>
<gene>
    <name evidence="4" type="ORF">WA026_019227</name>
</gene>
<feature type="compositionally biased region" description="Acidic residues" evidence="3">
    <location>
        <begin position="1"/>
        <end position="21"/>
    </location>
</feature>
<comment type="caution">
    <text evidence="4">The sequence shown here is derived from an EMBL/GenBank/DDBJ whole genome shotgun (WGS) entry which is preliminary data.</text>
</comment>
<dbReference type="EMBL" id="JARQZJ010000103">
    <property type="protein sequence ID" value="KAK9886969.1"/>
    <property type="molecule type" value="Genomic_DNA"/>
</dbReference>
<comment type="similarity">
    <text evidence="1">Belongs to the FAM114 family.</text>
</comment>
<dbReference type="PANTHER" id="PTHR12842">
    <property type="entry name" value="FI01459P"/>
    <property type="match status" value="1"/>
</dbReference>
<sequence>MDSSDSDNFESADEEIQSEEEICVKVDNENILNPKLENIKPENQRDLPKEKEQSEKVIHKEAECTQNENVNKSLSSSQDENICLDSFLKENELNSDLKGNNSKSIQDTCERQVNDSLDNKRTIVNPDLCNLSKKNKSTIKSKLGVRICRNNVNFEKSPKKIADNISDGPCEQYNTETSKELNVEEKKESIENENLWNDDELDWGLDNEKDQMCRETNEHNPNTGNNSSKFFYEKKEDGTQIESDSWSGWSSWGASVLSTASQSVSSITSQLTNVIETGIGAVNPEELAKLNIEEKKKLKESFEDAPHQDTSIELLGGFKLGSLVKLVENTGTKVISGGLDTLETIGKKTMEVLQEGDPGLKKKRAFLKIEQDKPVLSQILREAKEKAEKEDMISENNCIRKIKNYETLFDDHHGLVHLEALELLSKQCDVKLKSLQNSTNGDQYTEFVETMDQIKELCELPDEEDEEQISISDIEEKLSKAVMEMNVQISYEKLVTDWEETDAWLNALNLDVISENELHQHAVETLAKVTSRAMEHFHKIGELLLIKERRSTADEADSLVQITTTLTSLIGIVAAKYSEKLNAKISSSTNRMQVN</sequence>
<dbReference type="Proteomes" id="UP001431783">
    <property type="component" value="Unassembled WGS sequence"/>
</dbReference>
<keyword evidence="2" id="KW-0597">Phosphoprotein</keyword>
<dbReference type="Pfam" id="PF05334">
    <property type="entry name" value="DUF719"/>
    <property type="match status" value="1"/>
</dbReference>
<dbReference type="AlphaFoldDB" id="A0AAW1UV06"/>
<feature type="region of interest" description="Disordered" evidence="3">
    <location>
        <begin position="35"/>
        <end position="56"/>
    </location>
</feature>
<organism evidence="4 5">
    <name type="scientific">Henosepilachna vigintioctopunctata</name>
    <dbReference type="NCBI Taxonomy" id="420089"/>
    <lineage>
        <taxon>Eukaryota</taxon>
        <taxon>Metazoa</taxon>
        <taxon>Ecdysozoa</taxon>
        <taxon>Arthropoda</taxon>
        <taxon>Hexapoda</taxon>
        <taxon>Insecta</taxon>
        <taxon>Pterygota</taxon>
        <taxon>Neoptera</taxon>
        <taxon>Endopterygota</taxon>
        <taxon>Coleoptera</taxon>
        <taxon>Polyphaga</taxon>
        <taxon>Cucujiformia</taxon>
        <taxon>Coccinelloidea</taxon>
        <taxon>Coccinellidae</taxon>
        <taxon>Epilachninae</taxon>
        <taxon>Epilachnini</taxon>
        <taxon>Henosepilachna</taxon>
    </lineage>
</organism>
<evidence type="ECO:0008006" key="6">
    <source>
        <dbReference type="Google" id="ProtNLM"/>
    </source>
</evidence>
<keyword evidence="5" id="KW-1185">Reference proteome</keyword>
<protein>
    <recommendedName>
        <fullName evidence="6">Protein FAM114A2</fullName>
    </recommendedName>
</protein>
<accession>A0AAW1UV06</accession>